<evidence type="ECO:0000313" key="13">
    <source>
        <dbReference type="Proteomes" id="UP000240322"/>
    </source>
</evidence>
<dbReference type="EMBL" id="NEXE01000023">
    <property type="protein sequence ID" value="PSN91546.1"/>
    <property type="molecule type" value="Genomic_DNA"/>
</dbReference>
<dbReference type="SUPFAM" id="SSF56645">
    <property type="entry name" value="Acyl-CoA dehydrogenase NM domain-like"/>
    <property type="match status" value="1"/>
</dbReference>
<sequence length="400" mass="43201">MVLPFSGVDLFSVGVTEEHEVFRKSVRELLERDVRPHVAKGERDGSVPDEVFRKLGGAGLIGVGVPEEYGGQGGDALMLAIATEEITRVWPSLATRVGGSGLFIIMLMYHGNEAQRKKYLPPVARGDKIGALANTEPGAGSDVAGIQSVAKKDGGKYVLNGRKIFITNGGIADYYVVSARTSPPDPSSRWRGLSVFIVERNQPGVRVVSRVDTMGLKASNTAELAFDNVEVSEENLVGEEGLGFKYMVGTFNRARVGTAAQGVGVGQAALEAMVSYSVQRKAFDSPLIGFQMVQEKVSETMIEVNAARLLTYWAASLWDKGRENEAIIAASMAKTYATDAAERAAIRAITVHGGYGVSTDTGVERLLRDVEVMKIYEGANDIQRLTILRESARRLLGLRM</sequence>
<dbReference type="PIRSF" id="PIRSF016578">
    <property type="entry name" value="HsaA"/>
    <property type="match status" value="1"/>
</dbReference>
<keyword evidence="7 8" id="KW-0560">Oxidoreductase</keyword>
<evidence type="ECO:0000259" key="9">
    <source>
        <dbReference type="Pfam" id="PF00441"/>
    </source>
</evidence>
<comment type="similarity">
    <text evidence="3 8">Belongs to the acyl-CoA dehydrogenase family.</text>
</comment>
<evidence type="ECO:0000256" key="4">
    <source>
        <dbReference type="ARBA" id="ARBA00022456"/>
    </source>
</evidence>
<evidence type="ECO:0000256" key="2">
    <source>
        <dbReference type="ARBA" id="ARBA00005109"/>
    </source>
</evidence>
<dbReference type="FunFam" id="1.20.140.10:FF:000001">
    <property type="entry name" value="Acyl-CoA dehydrogenase"/>
    <property type="match status" value="1"/>
</dbReference>
<dbReference type="Gene3D" id="1.20.140.10">
    <property type="entry name" value="Butyryl-CoA Dehydrogenase, subunit A, domain 3"/>
    <property type="match status" value="1"/>
</dbReference>
<organism evidence="12 13">
    <name type="scientific">Candidatus Marsarchaeota G2 archaeon OSP_D</name>
    <dbReference type="NCBI Taxonomy" id="1978157"/>
    <lineage>
        <taxon>Archaea</taxon>
        <taxon>Candidatus Marsarchaeota</taxon>
        <taxon>Candidatus Marsarchaeota group 2</taxon>
    </lineage>
</organism>
<feature type="domain" description="Acyl-CoA dehydrogenase/oxidase N-terminal" evidence="11">
    <location>
        <begin position="16"/>
        <end position="127"/>
    </location>
</feature>
<evidence type="ECO:0000313" key="12">
    <source>
        <dbReference type="EMBL" id="PSN91546.1"/>
    </source>
</evidence>
<keyword evidence="6 8" id="KW-0274">FAD</keyword>
<dbReference type="AlphaFoldDB" id="A0A2R6AYV0"/>
<dbReference type="GO" id="GO:0009083">
    <property type="term" value="P:branched-chain amino acid catabolic process"/>
    <property type="evidence" value="ECO:0007669"/>
    <property type="project" value="UniProtKB-KW"/>
</dbReference>
<dbReference type="InterPro" id="IPR036250">
    <property type="entry name" value="AcylCo_DH-like_C"/>
</dbReference>
<dbReference type="InterPro" id="IPR046373">
    <property type="entry name" value="Acyl-CoA_Oxase/DH_mid-dom_sf"/>
</dbReference>
<protein>
    <submittedName>
        <fullName evidence="12">Acyl-CoA dehydrogenase</fullName>
    </submittedName>
</protein>
<dbReference type="InterPro" id="IPR006091">
    <property type="entry name" value="Acyl-CoA_Oxase/DH_mid-dom"/>
</dbReference>
<evidence type="ECO:0000256" key="1">
    <source>
        <dbReference type="ARBA" id="ARBA00001974"/>
    </source>
</evidence>
<dbReference type="Gene3D" id="1.10.540.10">
    <property type="entry name" value="Acyl-CoA dehydrogenase/oxidase, N-terminal domain"/>
    <property type="match status" value="1"/>
</dbReference>
<evidence type="ECO:0000256" key="7">
    <source>
        <dbReference type="ARBA" id="ARBA00023002"/>
    </source>
</evidence>
<evidence type="ECO:0000256" key="8">
    <source>
        <dbReference type="RuleBase" id="RU362125"/>
    </source>
</evidence>
<dbReference type="InterPro" id="IPR037069">
    <property type="entry name" value="AcylCoA_DH/ox_N_sf"/>
</dbReference>
<dbReference type="Pfam" id="PF02771">
    <property type="entry name" value="Acyl-CoA_dh_N"/>
    <property type="match status" value="1"/>
</dbReference>
<keyword evidence="4" id="KW-0101">Branched-chain amino acid catabolism</keyword>
<dbReference type="Pfam" id="PF00441">
    <property type="entry name" value="Acyl-CoA_dh_1"/>
    <property type="match status" value="1"/>
</dbReference>
<evidence type="ECO:0000256" key="3">
    <source>
        <dbReference type="ARBA" id="ARBA00009347"/>
    </source>
</evidence>
<dbReference type="Pfam" id="PF02770">
    <property type="entry name" value="Acyl-CoA_dh_M"/>
    <property type="match status" value="1"/>
</dbReference>
<dbReference type="PANTHER" id="PTHR43884:SF12">
    <property type="entry name" value="ISOVALERYL-COA DEHYDROGENASE, MITOCHONDRIAL-RELATED"/>
    <property type="match status" value="1"/>
</dbReference>
<dbReference type="InterPro" id="IPR009100">
    <property type="entry name" value="AcylCoA_DH/oxidase_NM_dom_sf"/>
</dbReference>
<comment type="cofactor">
    <cofactor evidence="1 8">
        <name>FAD</name>
        <dbReference type="ChEBI" id="CHEBI:57692"/>
    </cofactor>
</comment>
<comment type="pathway">
    <text evidence="2">Amino-acid degradation; L-valine degradation.</text>
</comment>
<comment type="caution">
    <text evidence="12">The sequence shown here is derived from an EMBL/GenBank/DDBJ whole genome shotgun (WGS) entry which is preliminary data.</text>
</comment>
<dbReference type="Proteomes" id="UP000240322">
    <property type="component" value="Unassembled WGS sequence"/>
</dbReference>
<dbReference type="InterPro" id="IPR009075">
    <property type="entry name" value="AcylCo_DH/oxidase_C"/>
</dbReference>
<evidence type="ECO:0000256" key="6">
    <source>
        <dbReference type="ARBA" id="ARBA00022827"/>
    </source>
</evidence>
<evidence type="ECO:0000259" key="11">
    <source>
        <dbReference type="Pfam" id="PF02771"/>
    </source>
</evidence>
<reference evidence="12 13" key="1">
    <citation type="submission" date="2017-04" db="EMBL/GenBank/DDBJ databases">
        <title>Novel microbial lineages endemic to geothermal iron-oxide mats fill important gaps in the evolutionary history of Archaea.</title>
        <authorList>
            <person name="Jay Z.J."/>
            <person name="Beam J.P."/>
            <person name="Dlakic M."/>
            <person name="Rusch D.B."/>
            <person name="Kozubal M.A."/>
            <person name="Inskeep W.P."/>
        </authorList>
    </citation>
    <scope>NUCLEOTIDE SEQUENCE [LARGE SCALE GENOMIC DNA]</scope>
    <source>
        <strain evidence="12">OSP_D</strain>
    </source>
</reference>
<dbReference type="SUPFAM" id="SSF47203">
    <property type="entry name" value="Acyl-CoA dehydrogenase C-terminal domain-like"/>
    <property type="match status" value="1"/>
</dbReference>
<dbReference type="GO" id="GO:0003995">
    <property type="term" value="F:acyl-CoA dehydrogenase activity"/>
    <property type="evidence" value="ECO:0007669"/>
    <property type="project" value="TreeGrafter"/>
</dbReference>
<dbReference type="GO" id="GO:0050660">
    <property type="term" value="F:flavin adenine dinucleotide binding"/>
    <property type="evidence" value="ECO:0007669"/>
    <property type="project" value="InterPro"/>
</dbReference>
<dbReference type="Gene3D" id="2.40.110.10">
    <property type="entry name" value="Butyryl-CoA Dehydrogenase, subunit A, domain 2"/>
    <property type="match status" value="1"/>
</dbReference>
<evidence type="ECO:0000259" key="10">
    <source>
        <dbReference type="Pfam" id="PF02770"/>
    </source>
</evidence>
<name>A0A2R6AYV0_9ARCH</name>
<gene>
    <name evidence="12" type="ORF">B9Q03_03930</name>
</gene>
<feature type="domain" description="Acyl-CoA dehydrogenase/oxidase C-terminal" evidence="9">
    <location>
        <begin position="243"/>
        <end position="390"/>
    </location>
</feature>
<dbReference type="InterPro" id="IPR013786">
    <property type="entry name" value="AcylCoA_DH/ox_N"/>
</dbReference>
<keyword evidence="5 8" id="KW-0285">Flavoprotein</keyword>
<evidence type="ECO:0000256" key="5">
    <source>
        <dbReference type="ARBA" id="ARBA00022630"/>
    </source>
</evidence>
<proteinExistence type="inferred from homology"/>
<dbReference type="PANTHER" id="PTHR43884">
    <property type="entry name" value="ACYL-COA DEHYDROGENASE"/>
    <property type="match status" value="1"/>
</dbReference>
<accession>A0A2R6AYV0</accession>
<feature type="domain" description="Acyl-CoA oxidase/dehydrogenase middle" evidence="10">
    <location>
        <begin position="131"/>
        <end position="229"/>
    </location>
</feature>
<dbReference type="FunFam" id="1.10.540.10:FF:000002">
    <property type="entry name" value="Acyl-CoA dehydrogenase FadE19"/>
    <property type="match status" value="1"/>
</dbReference>
<dbReference type="FunFam" id="2.40.110.10:FF:000001">
    <property type="entry name" value="Acyl-CoA dehydrogenase, mitochondrial"/>
    <property type="match status" value="1"/>
</dbReference>